<gene>
    <name evidence="1" type="ORF">FQN60_010497</name>
</gene>
<comment type="caution">
    <text evidence="1">The sequence shown here is derived from an EMBL/GenBank/DDBJ whole genome shotgun (WGS) entry which is preliminary data.</text>
</comment>
<sequence>MLNQEILKRLKLPDLNDVSQYIRSVSTPVLVSVGAVAAATTYYLATRPKAVPPGGDFARQSVLLNGNGHITHFYDDARTLYEFFLRGVRVSNNGPCLGSRKPKQPYEWMSYRE</sequence>
<evidence type="ECO:0000313" key="1">
    <source>
        <dbReference type="EMBL" id="KAA8589152.1"/>
    </source>
</evidence>
<organism evidence="1 2">
    <name type="scientific">Etheostoma spectabile</name>
    <name type="common">orangethroat darter</name>
    <dbReference type="NCBI Taxonomy" id="54343"/>
    <lineage>
        <taxon>Eukaryota</taxon>
        <taxon>Metazoa</taxon>
        <taxon>Chordata</taxon>
        <taxon>Craniata</taxon>
        <taxon>Vertebrata</taxon>
        <taxon>Euteleostomi</taxon>
        <taxon>Actinopterygii</taxon>
        <taxon>Neopterygii</taxon>
        <taxon>Teleostei</taxon>
        <taxon>Neoteleostei</taxon>
        <taxon>Acanthomorphata</taxon>
        <taxon>Eupercaria</taxon>
        <taxon>Perciformes</taxon>
        <taxon>Percoidei</taxon>
        <taxon>Percidae</taxon>
        <taxon>Etheostomatinae</taxon>
        <taxon>Etheostoma</taxon>
    </lineage>
</organism>
<protein>
    <submittedName>
        <fullName evidence="1">Uncharacterized protein</fullName>
    </submittedName>
</protein>
<accession>A0A5J5D359</accession>
<reference evidence="1 2" key="1">
    <citation type="submission" date="2019-08" db="EMBL/GenBank/DDBJ databases">
        <title>A chromosome-level genome assembly, high-density linkage maps, and genome scans reveal the genomic architecture of hybrid incompatibilities underlying speciation via character displacement in darters (Percidae: Etheostominae).</title>
        <authorList>
            <person name="Moran R.L."/>
            <person name="Catchen J.M."/>
            <person name="Fuller R.C."/>
        </authorList>
    </citation>
    <scope>NUCLEOTIDE SEQUENCE [LARGE SCALE GENOMIC DNA]</scope>
    <source>
        <strain evidence="1">EspeVRDwgs_2016</strain>
        <tissue evidence="1">Muscle</tissue>
    </source>
</reference>
<dbReference type="Proteomes" id="UP000327493">
    <property type="component" value="Chromosome 10"/>
</dbReference>
<dbReference type="AlphaFoldDB" id="A0A5J5D359"/>
<proteinExistence type="predicted"/>
<keyword evidence="2" id="KW-1185">Reference proteome</keyword>
<feature type="non-terminal residue" evidence="1">
    <location>
        <position position="113"/>
    </location>
</feature>
<name>A0A5J5D359_9PERO</name>
<dbReference type="EMBL" id="VOFY01000010">
    <property type="protein sequence ID" value="KAA8589152.1"/>
    <property type="molecule type" value="Genomic_DNA"/>
</dbReference>
<evidence type="ECO:0000313" key="2">
    <source>
        <dbReference type="Proteomes" id="UP000327493"/>
    </source>
</evidence>